<organism evidence="2 3">
    <name type="scientific">Ephemerocybe angulata</name>
    <dbReference type="NCBI Taxonomy" id="980116"/>
    <lineage>
        <taxon>Eukaryota</taxon>
        <taxon>Fungi</taxon>
        <taxon>Dikarya</taxon>
        <taxon>Basidiomycota</taxon>
        <taxon>Agaricomycotina</taxon>
        <taxon>Agaricomycetes</taxon>
        <taxon>Agaricomycetidae</taxon>
        <taxon>Agaricales</taxon>
        <taxon>Agaricineae</taxon>
        <taxon>Psathyrellaceae</taxon>
        <taxon>Ephemerocybe</taxon>
    </lineage>
</organism>
<dbReference type="AlphaFoldDB" id="A0A8H5F6X7"/>
<feature type="compositionally biased region" description="Low complexity" evidence="1">
    <location>
        <begin position="96"/>
        <end position="107"/>
    </location>
</feature>
<dbReference type="EMBL" id="JAACJK010000163">
    <property type="protein sequence ID" value="KAF5326050.1"/>
    <property type="molecule type" value="Genomic_DNA"/>
</dbReference>
<comment type="caution">
    <text evidence="2">The sequence shown here is derived from an EMBL/GenBank/DDBJ whole genome shotgun (WGS) entry which is preliminary data.</text>
</comment>
<feature type="region of interest" description="Disordered" evidence="1">
    <location>
        <begin position="87"/>
        <end position="118"/>
    </location>
</feature>
<gene>
    <name evidence="2" type="ORF">D9611_000098</name>
</gene>
<feature type="compositionally biased region" description="Basic residues" evidence="1">
    <location>
        <begin position="108"/>
        <end position="117"/>
    </location>
</feature>
<reference evidence="2 3" key="1">
    <citation type="journal article" date="2020" name="ISME J.">
        <title>Uncovering the hidden diversity of litter-decomposition mechanisms in mushroom-forming fungi.</title>
        <authorList>
            <person name="Floudas D."/>
            <person name="Bentzer J."/>
            <person name="Ahren D."/>
            <person name="Johansson T."/>
            <person name="Persson P."/>
            <person name="Tunlid A."/>
        </authorList>
    </citation>
    <scope>NUCLEOTIDE SEQUENCE [LARGE SCALE GENOMIC DNA]</scope>
    <source>
        <strain evidence="2 3">CBS 175.51</strain>
    </source>
</reference>
<protein>
    <submittedName>
        <fullName evidence="2">Uncharacterized protein</fullName>
    </submittedName>
</protein>
<evidence type="ECO:0000313" key="2">
    <source>
        <dbReference type="EMBL" id="KAF5326050.1"/>
    </source>
</evidence>
<accession>A0A8H5F6X7</accession>
<sequence>MSTPNDAIRGPKEPDVIEISDSESSPPPASTEVVSLVSSDDEEMVRHPAVNSKSIPDVAAAQKRGQLAPPRAYEAPPWLKEAQLSAPLDTKLSQIRSSKTSSTSSTPHRSRKPKATHKLNSDAFYFSVTSWVEKRKT</sequence>
<feature type="compositionally biased region" description="Low complexity" evidence="1">
    <location>
        <begin position="22"/>
        <end position="35"/>
    </location>
</feature>
<dbReference type="Proteomes" id="UP000541558">
    <property type="component" value="Unassembled WGS sequence"/>
</dbReference>
<evidence type="ECO:0000313" key="3">
    <source>
        <dbReference type="Proteomes" id="UP000541558"/>
    </source>
</evidence>
<proteinExistence type="predicted"/>
<evidence type="ECO:0000256" key="1">
    <source>
        <dbReference type="SAM" id="MobiDB-lite"/>
    </source>
</evidence>
<keyword evidence="3" id="KW-1185">Reference proteome</keyword>
<name>A0A8H5F6X7_9AGAR</name>
<feature type="region of interest" description="Disordered" evidence="1">
    <location>
        <begin position="1"/>
        <end position="75"/>
    </location>
</feature>